<feature type="binding site" evidence="7">
    <location>
        <position position="169"/>
    </location>
    <ligand>
        <name>substrate</name>
    </ligand>
</feature>
<dbReference type="PANTHER" id="PTHR23429:SF0">
    <property type="entry name" value="GLUCOSE-6-PHOSPHATE 1-DEHYDROGENASE"/>
    <property type="match status" value="1"/>
</dbReference>
<feature type="binding site" evidence="7">
    <location>
        <position position="207"/>
    </location>
    <ligand>
        <name>substrate</name>
    </ligand>
</feature>
<dbReference type="Gene3D" id="3.40.50.720">
    <property type="entry name" value="NAD(P)-binding Rossmann-like Domain"/>
    <property type="match status" value="1"/>
</dbReference>
<comment type="caution">
    <text evidence="11">The sequence shown here is derived from an EMBL/GenBank/DDBJ whole genome shotgun (WGS) entry which is preliminary data.</text>
</comment>
<feature type="binding site" evidence="7">
    <location>
        <position position="139"/>
    </location>
    <ligand>
        <name>NADP(+)</name>
        <dbReference type="ChEBI" id="CHEBI:58349"/>
    </ligand>
</feature>
<dbReference type="PROSITE" id="PS00069">
    <property type="entry name" value="G6P_DEHYDROGENASE"/>
    <property type="match status" value="1"/>
</dbReference>
<dbReference type="Pfam" id="PF00479">
    <property type="entry name" value="G6PD_N"/>
    <property type="match status" value="1"/>
</dbReference>
<feature type="domain" description="Glucose-6-phosphate dehydrogenase C-terminal" evidence="10">
    <location>
        <begin position="181"/>
        <end position="443"/>
    </location>
</feature>
<evidence type="ECO:0000259" key="10">
    <source>
        <dbReference type="Pfam" id="PF02781"/>
    </source>
</evidence>
<feature type="binding site" evidence="7">
    <location>
        <position position="173"/>
    </location>
    <ligand>
        <name>substrate</name>
    </ligand>
</feature>
<feature type="region of interest" description="Disordered" evidence="8">
    <location>
        <begin position="450"/>
        <end position="493"/>
    </location>
</feature>
<feature type="binding site" evidence="7">
    <location>
        <position position="226"/>
    </location>
    <ligand>
        <name>substrate</name>
    </ligand>
</feature>
<dbReference type="PRINTS" id="PR00079">
    <property type="entry name" value="G6PDHDRGNASE"/>
</dbReference>
<evidence type="ECO:0000256" key="7">
    <source>
        <dbReference type="HAMAP-Rule" id="MF_00966"/>
    </source>
</evidence>
<proteinExistence type="inferred from homology"/>
<accession>A0ABW1ZH60</accession>
<feature type="binding site" evidence="7">
    <location>
        <position position="317"/>
    </location>
    <ligand>
        <name>substrate</name>
    </ligand>
</feature>
<sequence length="716" mass="76750">MTPTQAADALVFFGATGDLAYKQIFPALQGLLARGLLDMPIIGVAKSGWTLAQLQDRARASLQEHGGVNEAAFARLCAQLQYIDGDYHDPATFTALRAALGPAQHPLHYLAIPPSLFGPVTQALAASGCAQGARIVVEKPFGHDLASAQALNRTIHQVFSEASVFRIDHYLGKEAVQNLLYLRFANGFLEPLLSRDHVQAIQLTMAETFGVAGRGRFYEEVGAIRDVVQNHMLQVLSLLLMDAPAHADHDAIRDSAAALLRAVRTLNPGEVVRGQYQGYTQEPDVAPGSQVETYAALRFHVDSWRWAGVPIDVRVGKRLPVTATAVTVFFKPPPQQMFGDARPSANFLRLHLTPGVQVTLGLNTKRPGAGLHGEADELVLHRQHWDGLAPYERLLGDALAGDLTLFAREDEVEEAWRIVQDVLGSAAPLWPYAPGSWGPRRPTPCWARTVPGSTPTRPRGHPGPAARPGLGAPAGQRGGRMSRARAARPAPAAPRTVLTVDIGGTHVKVLRSGLDPEQRRRFVSGPELTPAAMVRGVQALVDDWTFDAVSVGYPGPVLHGQPVHNPANLGPGWVGFDYARAFGCPLKLINDAAMQALGSYQGGSLLFLGLGTGLGTALIVDGVLEPMELAHLPYRKKTYEDYVGLRGLKRLGKKAWRREVGRVTALLMQALAPDEAVLGGGNAALLEGHLDHLPAGVRLGDNSNAFVGDSGCGPTI</sequence>
<comment type="function">
    <text evidence="7">Catalyzes the oxidation of glucose 6-phosphate to 6-phosphogluconolactone.</text>
</comment>
<gene>
    <name evidence="7 11" type="primary">zwf</name>
    <name evidence="11" type="ORF">ACFP90_04655</name>
</gene>
<evidence type="ECO:0000256" key="8">
    <source>
        <dbReference type="SAM" id="MobiDB-lite"/>
    </source>
</evidence>
<dbReference type="Gene3D" id="3.30.360.10">
    <property type="entry name" value="Dihydrodipicolinate Reductase, domain 2"/>
    <property type="match status" value="1"/>
</dbReference>
<feature type="domain" description="Glucose-6-phosphate dehydrogenase NAD-binding" evidence="9">
    <location>
        <begin position="11"/>
        <end position="178"/>
    </location>
</feature>
<evidence type="ECO:0000256" key="6">
    <source>
        <dbReference type="ARBA" id="ARBA00023277"/>
    </source>
</evidence>
<evidence type="ECO:0000259" key="9">
    <source>
        <dbReference type="Pfam" id="PF00479"/>
    </source>
</evidence>
<dbReference type="InterPro" id="IPR043129">
    <property type="entry name" value="ATPase_NBD"/>
</dbReference>
<dbReference type="EC" id="1.1.1.49" evidence="7"/>
<comment type="caution">
    <text evidence="7">Lacks conserved residue(s) required for the propagation of feature annotation.</text>
</comment>
<feature type="active site" description="Proton acceptor" evidence="7">
    <location>
        <position position="231"/>
    </location>
</feature>
<comment type="similarity">
    <text evidence="2 7">Belongs to the glucose-6-phosphate dehydrogenase family.</text>
</comment>
<keyword evidence="6 7" id="KW-0119">Carbohydrate metabolism</keyword>
<keyword evidence="3 7" id="KW-0313">Glucose metabolism</keyword>
<comment type="pathway">
    <text evidence="1 7">Carbohydrate degradation; pentose phosphate pathway; D-ribulose 5-phosphate from D-glucose 6-phosphate (oxidative stage): step 1/3.</text>
</comment>
<dbReference type="HAMAP" id="MF_00966">
    <property type="entry name" value="G6PD"/>
    <property type="match status" value="1"/>
</dbReference>
<dbReference type="InterPro" id="IPR022675">
    <property type="entry name" value="G6P_DH_C"/>
</dbReference>
<dbReference type="InterPro" id="IPR001282">
    <property type="entry name" value="G6P_DH"/>
</dbReference>
<dbReference type="SUPFAM" id="SSF53067">
    <property type="entry name" value="Actin-like ATPase domain"/>
    <property type="match status" value="1"/>
</dbReference>
<protein>
    <recommendedName>
        <fullName evidence="7">Glucose-6-phosphate 1-dehydrogenase</fullName>
        <shortName evidence="7">G6PD</shortName>
        <ecNumber evidence="7">1.1.1.49</ecNumber>
    </recommendedName>
</protein>
<keyword evidence="4 7" id="KW-0521">NADP</keyword>
<evidence type="ECO:0000256" key="5">
    <source>
        <dbReference type="ARBA" id="ARBA00023002"/>
    </source>
</evidence>
<evidence type="ECO:0000256" key="1">
    <source>
        <dbReference type="ARBA" id="ARBA00004937"/>
    </source>
</evidence>
<evidence type="ECO:0000313" key="11">
    <source>
        <dbReference type="EMBL" id="MFC6659729.1"/>
    </source>
</evidence>
<keyword evidence="12" id="KW-1185">Reference proteome</keyword>
<dbReference type="NCBIfam" id="TIGR00871">
    <property type="entry name" value="zwf"/>
    <property type="match status" value="1"/>
</dbReference>
<dbReference type="GO" id="GO:0004345">
    <property type="term" value="F:glucose-6-phosphate dehydrogenase activity"/>
    <property type="evidence" value="ECO:0007669"/>
    <property type="project" value="UniProtKB-EC"/>
</dbReference>
<dbReference type="PANTHER" id="PTHR23429">
    <property type="entry name" value="GLUCOSE-6-PHOSPHATE 1-DEHYDROGENASE G6PD"/>
    <property type="match status" value="1"/>
</dbReference>
<evidence type="ECO:0000313" key="12">
    <source>
        <dbReference type="Proteomes" id="UP001596317"/>
    </source>
</evidence>
<evidence type="ECO:0000256" key="4">
    <source>
        <dbReference type="ARBA" id="ARBA00022857"/>
    </source>
</evidence>
<evidence type="ECO:0000256" key="2">
    <source>
        <dbReference type="ARBA" id="ARBA00009975"/>
    </source>
</evidence>
<dbReference type="InterPro" id="IPR022674">
    <property type="entry name" value="G6P_DH_NAD-bd"/>
</dbReference>
<dbReference type="Gene3D" id="3.30.420.40">
    <property type="match status" value="2"/>
</dbReference>
<dbReference type="InterPro" id="IPR036291">
    <property type="entry name" value="NAD(P)-bd_dom_sf"/>
</dbReference>
<reference evidence="12" key="1">
    <citation type="journal article" date="2019" name="Int. J. Syst. Evol. Microbiol.">
        <title>The Global Catalogue of Microorganisms (GCM) 10K type strain sequencing project: providing services to taxonomists for standard genome sequencing and annotation.</title>
        <authorList>
            <consortium name="The Broad Institute Genomics Platform"/>
            <consortium name="The Broad Institute Genome Sequencing Center for Infectious Disease"/>
            <person name="Wu L."/>
            <person name="Ma J."/>
        </authorList>
    </citation>
    <scope>NUCLEOTIDE SEQUENCE [LARGE SCALE GENOMIC DNA]</scope>
    <source>
        <strain evidence="12">CCUG 63830</strain>
    </source>
</reference>
<comment type="catalytic activity">
    <reaction evidence="7">
        <text>D-glucose 6-phosphate + NADP(+) = 6-phospho-D-glucono-1,5-lactone + NADPH + H(+)</text>
        <dbReference type="Rhea" id="RHEA:15841"/>
        <dbReference type="ChEBI" id="CHEBI:15378"/>
        <dbReference type="ChEBI" id="CHEBI:57783"/>
        <dbReference type="ChEBI" id="CHEBI:57955"/>
        <dbReference type="ChEBI" id="CHEBI:58349"/>
        <dbReference type="ChEBI" id="CHEBI:61548"/>
        <dbReference type="EC" id="1.1.1.49"/>
    </reaction>
</comment>
<evidence type="ECO:0000256" key="3">
    <source>
        <dbReference type="ARBA" id="ARBA00022526"/>
    </source>
</evidence>
<dbReference type="Pfam" id="PF00480">
    <property type="entry name" value="ROK"/>
    <property type="match status" value="1"/>
</dbReference>
<dbReference type="EMBL" id="JBHSWB010000001">
    <property type="protein sequence ID" value="MFC6659729.1"/>
    <property type="molecule type" value="Genomic_DNA"/>
</dbReference>
<name>A0ABW1ZH60_9DEIO</name>
<organism evidence="11 12">
    <name type="scientific">Deinococcus multiflagellatus</name>
    <dbReference type="NCBI Taxonomy" id="1656887"/>
    <lineage>
        <taxon>Bacteria</taxon>
        <taxon>Thermotogati</taxon>
        <taxon>Deinococcota</taxon>
        <taxon>Deinococci</taxon>
        <taxon>Deinococcales</taxon>
        <taxon>Deinococcaceae</taxon>
        <taxon>Deinococcus</taxon>
    </lineage>
</organism>
<dbReference type="SUPFAM" id="SSF51735">
    <property type="entry name" value="NAD(P)-binding Rossmann-fold domains"/>
    <property type="match status" value="1"/>
</dbReference>
<dbReference type="Proteomes" id="UP001596317">
    <property type="component" value="Unassembled WGS sequence"/>
</dbReference>
<dbReference type="InterPro" id="IPR000600">
    <property type="entry name" value="ROK"/>
</dbReference>
<feature type="compositionally biased region" description="Low complexity" evidence="8">
    <location>
        <begin position="451"/>
        <end position="475"/>
    </location>
</feature>
<dbReference type="RefSeq" id="WP_380054418.1">
    <property type="nucleotide sequence ID" value="NZ_JBHSWB010000001.1"/>
</dbReference>
<keyword evidence="5 7" id="KW-0560">Oxidoreductase</keyword>
<dbReference type="SUPFAM" id="SSF55347">
    <property type="entry name" value="Glyceraldehyde-3-phosphate dehydrogenase-like, C-terminal domain"/>
    <property type="match status" value="1"/>
</dbReference>
<dbReference type="Pfam" id="PF02781">
    <property type="entry name" value="G6PD_C"/>
    <property type="match status" value="1"/>
</dbReference>
<dbReference type="InterPro" id="IPR019796">
    <property type="entry name" value="G6P_DH_AS"/>
</dbReference>